<dbReference type="GO" id="GO:0042773">
    <property type="term" value="P:ATP synthesis coupled electron transport"/>
    <property type="evidence" value="ECO:0007669"/>
    <property type="project" value="InterPro"/>
</dbReference>
<evidence type="ECO:0000313" key="9">
    <source>
        <dbReference type="Proteomes" id="UP000230859"/>
    </source>
</evidence>
<dbReference type="HAMAP" id="MF_00445">
    <property type="entry name" value="NDH1_NuoN_1"/>
    <property type="match status" value="1"/>
</dbReference>
<dbReference type="EC" id="7.1.1.-" evidence="5"/>
<keyword evidence="5" id="KW-0874">Quinone</keyword>
<evidence type="ECO:0000313" key="8">
    <source>
        <dbReference type="EMBL" id="PIQ85501.1"/>
    </source>
</evidence>
<feature type="domain" description="NADH:quinone oxidoreductase/Mrp antiporter transmembrane" evidence="7">
    <location>
        <begin position="122"/>
        <end position="415"/>
    </location>
</feature>
<dbReference type="Proteomes" id="UP000230859">
    <property type="component" value="Unassembled WGS sequence"/>
</dbReference>
<dbReference type="GO" id="GO:0048038">
    <property type="term" value="F:quinone binding"/>
    <property type="evidence" value="ECO:0007669"/>
    <property type="project" value="UniProtKB-KW"/>
</dbReference>
<comment type="subcellular location">
    <subcellularLocation>
        <location evidence="5">Cell membrane</location>
        <topology evidence="5">Multi-pass membrane protein</topology>
    </subcellularLocation>
    <subcellularLocation>
        <location evidence="1">Endomembrane system</location>
        <topology evidence="1">Multi-pass membrane protein</topology>
    </subcellularLocation>
    <subcellularLocation>
        <location evidence="6">Membrane</location>
        <topology evidence="6">Multi-pass membrane protein</topology>
    </subcellularLocation>
</comment>
<comment type="similarity">
    <text evidence="5">Belongs to the complex I subunit 2 family.</text>
</comment>
<dbReference type="GO" id="GO:0008137">
    <property type="term" value="F:NADH dehydrogenase (ubiquinone) activity"/>
    <property type="evidence" value="ECO:0007669"/>
    <property type="project" value="InterPro"/>
</dbReference>
<feature type="transmembrane region" description="Helical" evidence="5">
    <location>
        <begin position="366"/>
        <end position="385"/>
    </location>
</feature>
<gene>
    <name evidence="5" type="primary">nuoN</name>
    <name evidence="8" type="ORF">COV74_08400</name>
</gene>
<feature type="transmembrane region" description="Helical" evidence="5">
    <location>
        <begin position="35"/>
        <end position="53"/>
    </location>
</feature>
<feature type="transmembrane region" description="Helical" evidence="5">
    <location>
        <begin position="238"/>
        <end position="263"/>
    </location>
</feature>
<reference evidence="8 9" key="1">
    <citation type="submission" date="2017-09" db="EMBL/GenBank/DDBJ databases">
        <title>Depth-based differentiation of microbial function through sediment-hosted aquifers and enrichment of novel symbionts in the deep terrestrial subsurface.</title>
        <authorList>
            <person name="Probst A.J."/>
            <person name="Ladd B."/>
            <person name="Jarett J.K."/>
            <person name="Geller-Mcgrath D.E."/>
            <person name="Sieber C.M."/>
            <person name="Emerson J.B."/>
            <person name="Anantharaman K."/>
            <person name="Thomas B.C."/>
            <person name="Malmstrom R."/>
            <person name="Stieglmeier M."/>
            <person name="Klingl A."/>
            <person name="Woyke T."/>
            <person name="Ryan C.M."/>
            <person name="Banfield J.F."/>
        </authorList>
    </citation>
    <scope>NUCLEOTIDE SEQUENCE [LARGE SCALE GENOMIC DNA]</scope>
    <source>
        <strain evidence="8">CG11_big_fil_rev_8_21_14_0_20_45_26</strain>
    </source>
</reference>
<comment type="catalytic activity">
    <reaction evidence="5">
        <text>a quinone + NADH + 5 H(+)(in) = a quinol + NAD(+) + 4 H(+)(out)</text>
        <dbReference type="Rhea" id="RHEA:57888"/>
        <dbReference type="ChEBI" id="CHEBI:15378"/>
        <dbReference type="ChEBI" id="CHEBI:24646"/>
        <dbReference type="ChEBI" id="CHEBI:57540"/>
        <dbReference type="ChEBI" id="CHEBI:57945"/>
        <dbReference type="ChEBI" id="CHEBI:132124"/>
    </reaction>
</comment>
<dbReference type="AlphaFoldDB" id="A0A2H0LMB7"/>
<evidence type="ECO:0000259" key="7">
    <source>
        <dbReference type="Pfam" id="PF00361"/>
    </source>
</evidence>
<comment type="caution">
    <text evidence="8">The sequence shown here is derived from an EMBL/GenBank/DDBJ whole genome shotgun (WGS) entry which is preliminary data.</text>
</comment>
<feature type="transmembrane region" description="Helical" evidence="5">
    <location>
        <begin position="391"/>
        <end position="421"/>
    </location>
</feature>
<dbReference type="GO" id="GO:0012505">
    <property type="term" value="C:endomembrane system"/>
    <property type="evidence" value="ECO:0007669"/>
    <property type="project" value="UniProtKB-SubCell"/>
</dbReference>
<feature type="transmembrane region" description="Helical" evidence="5">
    <location>
        <begin position="321"/>
        <end position="345"/>
    </location>
</feature>
<feature type="transmembrane region" description="Helical" evidence="5">
    <location>
        <begin position="73"/>
        <end position="95"/>
    </location>
</feature>
<feature type="transmembrane region" description="Helical" evidence="5">
    <location>
        <begin position="158"/>
        <end position="179"/>
    </location>
</feature>
<feature type="transmembrane region" description="Helical" evidence="5">
    <location>
        <begin position="6"/>
        <end position="28"/>
    </location>
</feature>
<organism evidence="8 9">
    <name type="scientific">Candidatus Abzuiibacterium crystallinum</name>
    <dbReference type="NCBI Taxonomy" id="1974748"/>
    <lineage>
        <taxon>Bacteria</taxon>
        <taxon>Pseudomonadati</taxon>
        <taxon>Candidatus Omnitrophota</taxon>
        <taxon>Candidatus Abzuiibacterium</taxon>
    </lineage>
</organism>
<evidence type="ECO:0000256" key="2">
    <source>
        <dbReference type="ARBA" id="ARBA00022692"/>
    </source>
</evidence>
<evidence type="ECO:0000256" key="6">
    <source>
        <dbReference type="RuleBase" id="RU000320"/>
    </source>
</evidence>
<dbReference type="InterPro" id="IPR010096">
    <property type="entry name" value="NADH-Q_OxRdtase_suN/2"/>
</dbReference>
<keyword evidence="5" id="KW-0830">Ubiquinone</keyword>
<feature type="transmembrane region" description="Helical" evidence="5">
    <location>
        <begin position="269"/>
        <end position="290"/>
    </location>
</feature>
<keyword evidence="3 5" id="KW-1133">Transmembrane helix</keyword>
<sequence>MDPIASLAYFKPELILIAAVFVILTLDLAGLSKPWLGYLSIAALIGSVASLSGNLFDTHWLFFNLMIYDGFSVLIQILVLFMVGLPILATIGSTLIHERQKGEFYVMMLALALLLIIMGSTTHLLMIFLATEAVSLSSYLLVGSQKFNKKASEASLKYLLYGAVATAVLVFGMSLLYGLSGTLALTEMPIRLAKLGPQAQGAVLTAMVLMLVGFGFKISMAPFHMWAPDVYEGAPTPVAGFLTVAPKALGFLVLFRVLTIAFPVQYHEWSALLVILSMLTMTIGNVFAVSQNNVKRILAYSSVAQAGYILMGLAASSEVGVYAVFIYLITYLFTNLGAFLVVGIVEQSEGSNLLEAYQGLSKRNPFLAMTLTIFLLSLAGIPPLAGFIAKWFVFASAIHIGFISLAVVAAVNSAIAGFYYFKIVKAMYLSPGDKESPIRKNHLAFTAVLIALAGTILIGILPSPVIVFVQHAFMSFRTL</sequence>
<evidence type="ECO:0000256" key="3">
    <source>
        <dbReference type="ARBA" id="ARBA00022989"/>
    </source>
</evidence>
<feature type="transmembrane region" description="Helical" evidence="5">
    <location>
        <begin position="199"/>
        <end position="218"/>
    </location>
</feature>
<evidence type="ECO:0000256" key="4">
    <source>
        <dbReference type="ARBA" id="ARBA00023136"/>
    </source>
</evidence>
<comment type="subunit">
    <text evidence="5">NDH-1 is composed of 14 different subunits. Subunits NuoA, H, J, K, L, M, N constitute the membrane sector of the complex.</text>
</comment>
<dbReference type="InterPro" id="IPR001750">
    <property type="entry name" value="ND/Mrp_TM"/>
</dbReference>
<dbReference type="EMBL" id="PCVY01000065">
    <property type="protein sequence ID" value="PIQ85501.1"/>
    <property type="molecule type" value="Genomic_DNA"/>
</dbReference>
<dbReference type="GO" id="GO:0005886">
    <property type="term" value="C:plasma membrane"/>
    <property type="evidence" value="ECO:0007669"/>
    <property type="project" value="UniProtKB-SubCell"/>
</dbReference>
<dbReference type="PANTHER" id="PTHR22773">
    <property type="entry name" value="NADH DEHYDROGENASE"/>
    <property type="match status" value="1"/>
</dbReference>
<dbReference type="GO" id="GO:0050136">
    <property type="term" value="F:NADH dehydrogenase (quinone) (non-electrogenic) activity"/>
    <property type="evidence" value="ECO:0007669"/>
    <property type="project" value="UniProtKB-UniRule"/>
</dbReference>
<name>A0A2H0LMB7_9BACT</name>
<accession>A0A2H0LMB7</accession>
<feature type="transmembrane region" description="Helical" evidence="5">
    <location>
        <begin position="442"/>
        <end position="469"/>
    </location>
</feature>
<evidence type="ECO:0000256" key="5">
    <source>
        <dbReference type="HAMAP-Rule" id="MF_00445"/>
    </source>
</evidence>
<protein>
    <recommendedName>
        <fullName evidence="5">NADH-quinone oxidoreductase subunit N</fullName>
        <ecNumber evidence="5">7.1.1.-</ecNumber>
    </recommendedName>
    <alternativeName>
        <fullName evidence="5">NADH dehydrogenase I subunit N</fullName>
    </alternativeName>
    <alternativeName>
        <fullName evidence="5">NDH-1 subunit N</fullName>
    </alternativeName>
</protein>
<dbReference type="Pfam" id="PF00361">
    <property type="entry name" value="Proton_antipo_M"/>
    <property type="match status" value="1"/>
</dbReference>
<keyword evidence="5" id="KW-0813">Transport</keyword>
<proteinExistence type="inferred from homology"/>
<comment type="function">
    <text evidence="5">NDH-1 shuttles electrons from NADH, via FMN and iron-sulfur (Fe-S) centers, to quinones in the respiratory chain. The immediate electron acceptor for the enzyme in this species is believed to be ubiquinone. Couples the redox reaction to proton translocation (for every two electrons transferred, four hydrogen ions are translocated across the cytoplasmic membrane), and thus conserves the redox energy in a proton gradient.</text>
</comment>
<keyword evidence="5" id="KW-0520">NAD</keyword>
<keyword evidence="5" id="KW-1278">Translocase</keyword>
<keyword evidence="4 5" id="KW-0472">Membrane</keyword>
<dbReference type="NCBIfam" id="TIGR01770">
    <property type="entry name" value="NDH_I_N"/>
    <property type="match status" value="1"/>
</dbReference>
<evidence type="ECO:0000256" key="1">
    <source>
        <dbReference type="ARBA" id="ARBA00004127"/>
    </source>
</evidence>
<keyword evidence="2 5" id="KW-0812">Transmembrane</keyword>
<keyword evidence="5" id="KW-1003">Cell membrane</keyword>